<evidence type="ECO:0000256" key="3">
    <source>
        <dbReference type="ARBA" id="ARBA00009948"/>
    </source>
</evidence>
<dbReference type="Proteomes" id="UP000182347">
    <property type="component" value="Unassembled WGS sequence"/>
</dbReference>
<dbReference type="SUPFAM" id="SSF55205">
    <property type="entry name" value="EPT/RTPC-like"/>
    <property type="match status" value="1"/>
</dbReference>
<dbReference type="STRING" id="482461.SAMN05216244_0332"/>
<evidence type="ECO:0000256" key="5">
    <source>
        <dbReference type="ARBA" id="ARBA00022605"/>
    </source>
</evidence>
<evidence type="ECO:0000313" key="11">
    <source>
        <dbReference type="EMBL" id="SDL66646.1"/>
    </source>
</evidence>
<evidence type="ECO:0000313" key="12">
    <source>
        <dbReference type="Proteomes" id="UP000182347"/>
    </source>
</evidence>
<feature type="binding site" evidence="9">
    <location>
        <position position="123"/>
    </location>
    <ligand>
        <name>phosphoenolpyruvate</name>
        <dbReference type="ChEBI" id="CHEBI:58702"/>
    </ligand>
</feature>
<comment type="subcellular location">
    <subcellularLocation>
        <location evidence="9">Cytoplasm</location>
    </subcellularLocation>
</comment>
<feature type="binding site" evidence="9">
    <location>
        <position position="24"/>
    </location>
    <ligand>
        <name>3-phosphoshikimate</name>
        <dbReference type="ChEBI" id="CHEBI:145989"/>
    </ligand>
</feature>
<evidence type="ECO:0000256" key="4">
    <source>
        <dbReference type="ARBA" id="ARBA00022490"/>
    </source>
</evidence>
<dbReference type="Pfam" id="PF00275">
    <property type="entry name" value="EPSP_synthase"/>
    <property type="match status" value="1"/>
</dbReference>
<dbReference type="EMBL" id="FNHF01000001">
    <property type="protein sequence ID" value="SDL66646.1"/>
    <property type="molecule type" value="Genomic_DNA"/>
</dbReference>
<dbReference type="GO" id="GO:0003866">
    <property type="term" value="F:3-phosphoshikimate 1-carboxyvinyltransferase activity"/>
    <property type="evidence" value="ECO:0007669"/>
    <property type="project" value="UniProtKB-UniRule"/>
</dbReference>
<keyword evidence="4 9" id="KW-0963">Cytoplasm</keyword>
<organism evidence="11 12">
    <name type="scientific">Sediminibacillus halophilus</name>
    <dbReference type="NCBI Taxonomy" id="482461"/>
    <lineage>
        <taxon>Bacteria</taxon>
        <taxon>Bacillati</taxon>
        <taxon>Bacillota</taxon>
        <taxon>Bacilli</taxon>
        <taxon>Bacillales</taxon>
        <taxon>Bacillaceae</taxon>
        <taxon>Sediminibacillus</taxon>
    </lineage>
</organism>
<dbReference type="InterPro" id="IPR036968">
    <property type="entry name" value="Enolpyruvate_Tfrase_sf"/>
</dbReference>
<gene>
    <name evidence="9" type="primary">aroA</name>
    <name evidence="11" type="ORF">SAMN05216244_0332</name>
</gene>
<reference evidence="12" key="1">
    <citation type="submission" date="2016-10" db="EMBL/GenBank/DDBJ databases">
        <authorList>
            <person name="Varghese N."/>
            <person name="Submissions S."/>
        </authorList>
    </citation>
    <scope>NUCLEOTIDE SEQUENCE [LARGE SCALE GENOMIC DNA]</scope>
    <source>
        <strain evidence="12">CGMCC 1.6199</strain>
    </source>
</reference>
<comment type="catalytic activity">
    <reaction evidence="8">
        <text>3-phosphoshikimate + phosphoenolpyruvate = 5-O-(1-carboxyvinyl)-3-phosphoshikimate + phosphate</text>
        <dbReference type="Rhea" id="RHEA:21256"/>
        <dbReference type="ChEBI" id="CHEBI:43474"/>
        <dbReference type="ChEBI" id="CHEBI:57701"/>
        <dbReference type="ChEBI" id="CHEBI:58702"/>
        <dbReference type="ChEBI" id="CHEBI:145989"/>
        <dbReference type="EC" id="2.5.1.19"/>
    </reaction>
    <physiologicalReaction direction="left-to-right" evidence="8">
        <dbReference type="Rhea" id="RHEA:21257"/>
    </physiologicalReaction>
</comment>
<keyword evidence="6 9" id="KW-0808">Transferase</keyword>
<dbReference type="InterPro" id="IPR001986">
    <property type="entry name" value="Enolpyruvate_Tfrase_dom"/>
</dbReference>
<keyword evidence="5 9" id="KW-0028">Amino-acid biosynthesis</keyword>
<protein>
    <recommendedName>
        <fullName evidence="9">3-phosphoshikimate 1-carboxyvinyltransferase</fullName>
        <ecNumber evidence="9">2.5.1.19</ecNumber>
    </recommendedName>
    <alternativeName>
        <fullName evidence="9">5-enolpyruvylshikimate-3-phosphate synthase</fullName>
        <shortName evidence="9">EPSP synthase</shortName>
        <shortName evidence="9">EPSPS</shortName>
    </alternativeName>
</protein>
<evidence type="ECO:0000256" key="2">
    <source>
        <dbReference type="ARBA" id="ARBA00004811"/>
    </source>
</evidence>
<dbReference type="EC" id="2.5.1.19" evidence="9"/>
<comment type="function">
    <text evidence="1 9">Catalyzes the transfer of the enolpyruvyl moiety of phosphoenolpyruvate (PEP) to the 5-hydroxyl of shikimate-3-phosphate (S3P) to produce enolpyruvyl shikimate-3-phosphate and inorganic phosphate.</text>
</comment>
<feature type="binding site" evidence="9">
    <location>
        <position position="347"/>
    </location>
    <ligand>
        <name>phosphoenolpyruvate</name>
        <dbReference type="ChEBI" id="CHEBI:58702"/>
    </ligand>
</feature>
<comment type="similarity">
    <text evidence="3 9">Belongs to the EPSP synthase family.</text>
</comment>
<dbReference type="GO" id="GO:0009423">
    <property type="term" value="P:chorismate biosynthetic process"/>
    <property type="evidence" value="ECO:0007669"/>
    <property type="project" value="UniProtKB-UniRule"/>
</dbReference>
<dbReference type="PIRSF" id="PIRSF000505">
    <property type="entry name" value="EPSPS"/>
    <property type="match status" value="1"/>
</dbReference>
<dbReference type="PANTHER" id="PTHR21090">
    <property type="entry name" value="AROM/DEHYDROQUINATE SYNTHASE"/>
    <property type="match status" value="1"/>
</dbReference>
<evidence type="ECO:0000259" key="10">
    <source>
        <dbReference type="Pfam" id="PF00275"/>
    </source>
</evidence>
<feature type="binding site" evidence="9">
    <location>
        <position position="95"/>
    </location>
    <ligand>
        <name>phosphoenolpyruvate</name>
        <dbReference type="ChEBI" id="CHEBI:58702"/>
    </ligand>
</feature>
<comment type="subunit">
    <text evidence="9">Monomer.</text>
</comment>
<feature type="binding site" evidence="9">
    <location>
        <position position="316"/>
    </location>
    <ligand>
        <name>3-phosphoshikimate</name>
        <dbReference type="ChEBI" id="CHEBI:145989"/>
    </ligand>
</feature>
<evidence type="ECO:0000256" key="8">
    <source>
        <dbReference type="ARBA" id="ARBA00044633"/>
    </source>
</evidence>
<comment type="pathway">
    <text evidence="2 9">Metabolic intermediate biosynthesis; chorismate biosynthesis; chorismate from D-erythrose 4-phosphate and phosphoenolpyruvate: step 6/7.</text>
</comment>
<feature type="binding site" evidence="9">
    <location>
        <position position="343"/>
    </location>
    <ligand>
        <name>3-phosphoshikimate</name>
        <dbReference type="ChEBI" id="CHEBI:145989"/>
    </ligand>
</feature>
<feature type="binding site" evidence="9">
    <location>
        <position position="170"/>
    </location>
    <ligand>
        <name>3-phosphoshikimate</name>
        <dbReference type="ChEBI" id="CHEBI:145989"/>
    </ligand>
</feature>
<dbReference type="GO" id="GO:0009073">
    <property type="term" value="P:aromatic amino acid family biosynthetic process"/>
    <property type="evidence" value="ECO:0007669"/>
    <property type="project" value="UniProtKB-KW"/>
</dbReference>
<dbReference type="PROSITE" id="PS00885">
    <property type="entry name" value="EPSP_SYNTHASE_2"/>
    <property type="match status" value="1"/>
</dbReference>
<feature type="binding site" evidence="9">
    <location>
        <position position="168"/>
    </location>
    <ligand>
        <name>3-phosphoshikimate</name>
        <dbReference type="ChEBI" id="CHEBI:145989"/>
    </ligand>
</feature>
<feature type="binding site" evidence="9">
    <location>
        <position position="389"/>
    </location>
    <ligand>
        <name>phosphoenolpyruvate</name>
        <dbReference type="ChEBI" id="CHEBI:58702"/>
    </ligand>
</feature>
<keyword evidence="7 9" id="KW-0057">Aromatic amino acid biosynthesis</keyword>
<dbReference type="OrthoDB" id="9809920at2"/>
<dbReference type="FunFam" id="3.65.10.10:FF:000005">
    <property type="entry name" value="3-phosphoshikimate 1-carboxyvinyltransferase"/>
    <property type="match status" value="1"/>
</dbReference>
<dbReference type="NCBIfam" id="TIGR01356">
    <property type="entry name" value="aroA"/>
    <property type="match status" value="1"/>
</dbReference>
<dbReference type="GO" id="GO:0005737">
    <property type="term" value="C:cytoplasm"/>
    <property type="evidence" value="ECO:0007669"/>
    <property type="project" value="UniProtKB-SubCell"/>
</dbReference>
<feature type="binding site" evidence="9">
    <location>
        <position position="28"/>
    </location>
    <ligand>
        <name>3-phosphoshikimate</name>
        <dbReference type="ChEBI" id="CHEBI:145989"/>
    </ligand>
</feature>
<comment type="caution">
    <text evidence="9">Lacks conserved residue(s) required for the propagation of feature annotation.</text>
</comment>
<dbReference type="RefSeq" id="WP_074597140.1">
    <property type="nucleotide sequence ID" value="NZ_FNHF01000001.1"/>
</dbReference>
<evidence type="ECO:0000256" key="6">
    <source>
        <dbReference type="ARBA" id="ARBA00022679"/>
    </source>
</evidence>
<feature type="binding site" evidence="9">
    <location>
        <position position="23"/>
    </location>
    <ligand>
        <name>3-phosphoshikimate</name>
        <dbReference type="ChEBI" id="CHEBI:145989"/>
    </ligand>
</feature>
<dbReference type="PANTHER" id="PTHR21090:SF5">
    <property type="entry name" value="PENTAFUNCTIONAL AROM POLYPEPTIDE"/>
    <property type="match status" value="1"/>
</dbReference>
<dbReference type="PROSITE" id="PS00104">
    <property type="entry name" value="EPSP_SYNTHASE_1"/>
    <property type="match status" value="1"/>
</dbReference>
<name>A0A1G9LXK2_9BACI</name>
<evidence type="ECO:0000256" key="7">
    <source>
        <dbReference type="ARBA" id="ARBA00023141"/>
    </source>
</evidence>
<evidence type="ECO:0000256" key="9">
    <source>
        <dbReference type="HAMAP-Rule" id="MF_00210"/>
    </source>
</evidence>
<dbReference type="InterPro" id="IPR006264">
    <property type="entry name" value="EPSP_synthase"/>
</dbReference>
<dbReference type="AlphaFoldDB" id="A0A1G9LXK2"/>
<evidence type="ECO:0000256" key="1">
    <source>
        <dbReference type="ARBA" id="ARBA00002174"/>
    </source>
</evidence>
<keyword evidence="12" id="KW-1185">Reference proteome</keyword>
<feature type="domain" description="Enolpyruvate transferase" evidence="10">
    <location>
        <begin position="10"/>
        <end position="424"/>
    </location>
</feature>
<dbReference type="GO" id="GO:0008652">
    <property type="term" value="P:amino acid biosynthetic process"/>
    <property type="evidence" value="ECO:0007669"/>
    <property type="project" value="UniProtKB-KW"/>
</dbReference>
<dbReference type="InterPro" id="IPR013792">
    <property type="entry name" value="RNA3'P_cycl/enolpyr_Trfase_a/b"/>
</dbReference>
<dbReference type="InterPro" id="IPR023193">
    <property type="entry name" value="EPSP_synthase_CS"/>
</dbReference>
<accession>A0A1G9LXK2</accession>
<feature type="binding site" evidence="9">
    <location>
        <position position="23"/>
    </location>
    <ligand>
        <name>phosphoenolpyruvate</name>
        <dbReference type="ChEBI" id="CHEBI:58702"/>
    </ligand>
</feature>
<dbReference type="Gene3D" id="3.65.10.10">
    <property type="entry name" value="Enolpyruvate transferase domain"/>
    <property type="match status" value="2"/>
</dbReference>
<dbReference type="CDD" id="cd01556">
    <property type="entry name" value="EPSP_synthase"/>
    <property type="match status" value="1"/>
</dbReference>
<sequence>MAKRTFHAAHSPLTGELAVPGDKSISHRAVIFGSLAEGVTEITNFLRGEDCLRTIDAFRAMGVHIEVNEEKITVYGKGKDALKEPSQPINLGNSGTTARLLIGVLAGLPYHFVLYGDDSLSGRPMNRVTVPLKKMGAEIDGRTGGRLLPLAIRGGKLQSIDYEPPVKSAQVKSCVLLAGLLADGRTTVIEKTPTRDHTETMLKGFGAMLDIKDERISIDGGQKLKGANVEVPGDISSAAFFAVAAALVPGSSLILKRVGLNPTRTGILDVLTSMGAEITILDEKVNGGEAIGDIRIDYAPLKGTTIGGELIPRLIDELPIVALLATQAEGETHIRDAEELRYKETDRIVAVAQTLQALGAKVEVTEDGMVIKGKTPLHGGTVDSYGDHRIGMMAGIASFVTDGAVALKNPECINISYPSFFDHLEKVTKDHS</sequence>
<dbReference type="UniPathway" id="UPA00053">
    <property type="reaction ID" value="UER00089"/>
</dbReference>
<feature type="binding site" evidence="9">
    <location>
        <position position="170"/>
    </location>
    <ligand>
        <name>phosphoenolpyruvate</name>
        <dbReference type="ChEBI" id="CHEBI:58702"/>
    </ligand>
</feature>
<dbReference type="HAMAP" id="MF_00210">
    <property type="entry name" value="EPSP_synth"/>
    <property type="match status" value="1"/>
</dbReference>
<feature type="active site" description="Proton acceptor" evidence="9">
    <location>
        <position position="316"/>
    </location>
</feature>
<dbReference type="FunFam" id="3.65.10.10:FF:000006">
    <property type="entry name" value="3-phosphoshikimate 1-carboxyvinyltransferase"/>
    <property type="match status" value="1"/>
</dbReference>
<proteinExistence type="inferred from homology"/>